<evidence type="ECO:0000313" key="2">
    <source>
        <dbReference type="EMBL" id="WVN90681.1"/>
    </source>
</evidence>
<dbReference type="AlphaFoldDB" id="A0AAJ8JY22"/>
<reference evidence="2" key="3">
    <citation type="submission" date="2024-01" db="EMBL/GenBank/DDBJ databases">
        <authorList>
            <person name="Coelho M.A."/>
            <person name="David-Palma M."/>
            <person name="Shea T."/>
            <person name="Sun S."/>
            <person name="Cuomo C.A."/>
            <person name="Heitman J."/>
        </authorList>
    </citation>
    <scope>NUCLEOTIDE SEQUENCE</scope>
    <source>
        <strain evidence="2">CBS 7841</strain>
    </source>
</reference>
<keyword evidence="1" id="KW-0472">Membrane</keyword>
<reference evidence="2" key="2">
    <citation type="journal article" date="2022" name="Elife">
        <title>Obligate sexual reproduction of a homothallic fungus closely related to the Cryptococcus pathogenic species complex.</title>
        <authorList>
            <person name="Passer A.R."/>
            <person name="Clancey S.A."/>
            <person name="Shea T."/>
            <person name="David-Palma M."/>
            <person name="Averette A.F."/>
            <person name="Boekhout T."/>
            <person name="Porcel B.M."/>
            <person name="Nowrousian M."/>
            <person name="Cuomo C.A."/>
            <person name="Sun S."/>
            <person name="Heitman J."/>
            <person name="Coelho M.A."/>
        </authorList>
    </citation>
    <scope>NUCLEOTIDE SEQUENCE</scope>
    <source>
        <strain evidence="2">CBS 7841</strain>
    </source>
</reference>
<protein>
    <submittedName>
        <fullName evidence="2">Uncharacterized protein</fullName>
    </submittedName>
</protein>
<organism evidence="2 3">
    <name type="scientific">Cryptococcus depauperatus CBS 7841</name>
    <dbReference type="NCBI Taxonomy" id="1295531"/>
    <lineage>
        <taxon>Eukaryota</taxon>
        <taxon>Fungi</taxon>
        <taxon>Dikarya</taxon>
        <taxon>Basidiomycota</taxon>
        <taxon>Agaricomycotina</taxon>
        <taxon>Tremellomycetes</taxon>
        <taxon>Tremellales</taxon>
        <taxon>Cryptococcaceae</taxon>
        <taxon>Cryptococcus</taxon>
    </lineage>
</organism>
<dbReference type="GeneID" id="91090131"/>
<dbReference type="KEGG" id="cdep:91090131"/>
<feature type="transmembrane region" description="Helical" evidence="1">
    <location>
        <begin position="42"/>
        <end position="65"/>
    </location>
</feature>
<sequence length="69" mass="7639">MPIFNSFDLVTSSNPIWTLCSFHKYGTVICLVSSNGFAMSRIVVKTLIVSPIIIGHSVFHILMLMHVSS</sequence>
<reference evidence="2" key="1">
    <citation type="submission" date="2016-06" db="EMBL/GenBank/DDBJ databases">
        <authorList>
            <person name="Cuomo C."/>
            <person name="Litvintseva A."/>
            <person name="Heitman J."/>
            <person name="Chen Y."/>
            <person name="Sun S."/>
            <person name="Springer D."/>
            <person name="Dromer F."/>
            <person name="Young S."/>
            <person name="Zeng Q."/>
            <person name="Chapman S."/>
            <person name="Gujja S."/>
            <person name="Saif S."/>
            <person name="Birren B."/>
        </authorList>
    </citation>
    <scope>NUCLEOTIDE SEQUENCE</scope>
    <source>
        <strain evidence="2">CBS 7841</strain>
    </source>
</reference>
<keyword evidence="3" id="KW-1185">Reference proteome</keyword>
<dbReference type="EMBL" id="CP143791">
    <property type="protein sequence ID" value="WVN90681.1"/>
    <property type="molecule type" value="Genomic_DNA"/>
</dbReference>
<keyword evidence="1" id="KW-0812">Transmembrane</keyword>
<evidence type="ECO:0000313" key="3">
    <source>
        <dbReference type="Proteomes" id="UP000094043"/>
    </source>
</evidence>
<evidence type="ECO:0000256" key="1">
    <source>
        <dbReference type="SAM" id="Phobius"/>
    </source>
</evidence>
<gene>
    <name evidence="2" type="ORF">L203_105923</name>
</gene>
<proteinExistence type="predicted"/>
<dbReference type="RefSeq" id="XP_066071381.1">
    <property type="nucleotide sequence ID" value="XM_066215284.1"/>
</dbReference>
<keyword evidence="1" id="KW-1133">Transmembrane helix</keyword>
<dbReference type="Proteomes" id="UP000094043">
    <property type="component" value="Chromosome 8"/>
</dbReference>
<accession>A0AAJ8JY22</accession>
<name>A0AAJ8JY22_9TREE</name>